<dbReference type="Proteomes" id="UP000557566">
    <property type="component" value="Unassembled WGS sequence"/>
</dbReference>
<feature type="signal peptide" evidence="8">
    <location>
        <begin position="1"/>
        <end position="19"/>
    </location>
</feature>
<feature type="domain" description="MD-2-related lipid-recognition" evidence="9">
    <location>
        <begin position="33"/>
        <end position="155"/>
    </location>
</feature>
<comment type="similarity">
    <text evidence="2">Belongs to the NPC2 family.</text>
</comment>
<keyword evidence="11" id="KW-1185">Reference proteome</keyword>
<comment type="function">
    <text evidence="1">Catalyzes the intermembrane transfer of phosphatidylglycerol and phosphatidylinositol.</text>
</comment>
<dbReference type="GO" id="GO:0032934">
    <property type="term" value="F:sterol binding"/>
    <property type="evidence" value="ECO:0007669"/>
    <property type="project" value="InterPro"/>
</dbReference>
<dbReference type="Gene3D" id="2.60.40.770">
    <property type="match status" value="1"/>
</dbReference>
<gene>
    <name evidence="10" type="ORF">G6O67_000412</name>
</gene>
<evidence type="ECO:0000256" key="8">
    <source>
        <dbReference type="SAM" id="SignalP"/>
    </source>
</evidence>
<evidence type="ECO:0000313" key="11">
    <source>
        <dbReference type="Proteomes" id="UP000557566"/>
    </source>
</evidence>
<evidence type="ECO:0000256" key="5">
    <source>
        <dbReference type="ARBA" id="ARBA00022448"/>
    </source>
</evidence>
<sequence length="167" mass="17866">MKFSFTVACLSALLAPVAARGDKMLKVPGENPLYHCAGDRARDGVEITRVDLTPNPPAMGQNLVINATGAVKTTINQGSKVHLIVKMGFVTILNRVEDLCEQVGHVDLECPIKKGTMNIVKTVSLPGHIPAGPFTVEANATTEDGEPITCLQGTVLLQQNSFFNIEL</sequence>
<evidence type="ECO:0000256" key="7">
    <source>
        <dbReference type="ARBA" id="ARBA00023055"/>
    </source>
</evidence>
<keyword evidence="5" id="KW-0813">Transport</keyword>
<dbReference type="SUPFAM" id="SSF81296">
    <property type="entry name" value="E set domains"/>
    <property type="match status" value="1"/>
</dbReference>
<dbReference type="InterPro" id="IPR003172">
    <property type="entry name" value="ML_dom"/>
</dbReference>
<evidence type="ECO:0000259" key="9">
    <source>
        <dbReference type="SMART" id="SM00737"/>
    </source>
</evidence>
<dbReference type="PANTHER" id="PTHR11306:SF0">
    <property type="entry name" value="PHOSPHATIDYLGLYCEROL_PHOSPHATIDYLINOSITOL TRANSFER PROTEIN"/>
    <property type="match status" value="1"/>
</dbReference>
<dbReference type="GO" id="GO:0032366">
    <property type="term" value="P:intracellular sterol transport"/>
    <property type="evidence" value="ECO:0007669"/>
    <property type="project" value="InterPro"/>
</dbReference>
<reference evidence="10 11" key="1">
    <citation type="journal article" date="2020" name="Genome Biol. Evol.">
        <title>A new high-quality draft genome assembly of the Chinese cordyceps Ophiocordyceps sinensis.</title>
        <authorList>
            <person name="Shu R."/>
            <person name="Zhang J."/>
            <person name="Meng Q."/>
            <person name="Zhang H."/>
            <person name="Zhou G."/>
            <person name="Li M."/>
            <person name="Wu P."/>
            <person name="Zhao Y."/>
            <person name="Chen C."/>
            <person name="Qin Q."/>
        </authorList>
    </citation>
    <scope>NUCLEOTIDE SEQUENCE [LARGE SCALE GENOMIC DNA]</scope>
    <source>
        <strain evidence="10 11">IOZ07</strain>
    </source>
</reference>
<comment type="subunit">
    <text evidence="3">Monomer.</text>
</comment>
<dbReference type="PANTHER" id="PTHR11306">
    <property type="entry name" value="NIEMANN PICK TYPE C2 PROTEIN NPC2-RELATED"/>
    <property type="match status" value="1"/>
</dbReference>
<dbReference type="OrthoDB" id="6409159at2759"/>
<dbReference type="EMBL" id="JAAVMX010000001">
    <property type="protein sequence ID" value="KAF4513094.1"/>
    <property type="molecule type" value="Genomic_DNA"/>
</dbReference>
<feature type="chain" id="PRO_5034739276" description="Phosphatidylglycerol/phosphatidylinositol transfer protein" evidence="8">
    <location>
        <begin position="20"/>
        <end position="167"/>
    </location>
</feature>
<dbReference type="InterPro" id="IPR033917">
    <property type="entry name" value="ML_PG-PI_TP"/>
</dbReference>
<dbReference type="Pfam" id="PF02221">
    <property type="entry name" value="E1_DerP2_DerF2"/>
    <property type="match status" value="1"/>
</dbReference>
<evidence type="ECO:0000313" key="10">
    <source>
        <dbReference type="EMBL" id="KAF4513094.1"/>
    </source>
</evidence>
<proteinExistence type="inferred from homology"/>
<keyword evidence="6 8" id="KW-0732">Signal</keyword>
<name>A0A8H4V9Q6_9HYPO</name>
<comment type="caution">
    <text evidence="10">The sequence shown here is derived from an EMBL/GenBank/DDBJ whole genome shotgun (WGS) entry which is preliminary data.</text>
</comment>
<evidence type="ECO:0000256" key="1">
    <source>
        <dbReference type="ARBA" id="ARBA00002053"/>
    </source>
</evidence>
<dbReference type="InterPro" id="IPR014756">
    <property type="entry name" value="Ig_E-set"/>
</dbReference>
<dbReference type="AlphaFoldDB" id="A0A8H4V9Q6"/>
<evidence type="ECO:0000256" key="3">
    <source>
        <dbReference type="ARBA" id="ARBA00011245"/>
    </source>
</evidence>
<organism evidence="10 11">
    <name type="scientific">Ophiocordyceps sinensis</name>
    <dbReference type="NCBI Taxonomy" id="72228"/>
    <lineage>
        <taxon>Eukaryota</taxon>
        <taxon>Fungi</taxon>
        <taxon>Dikarya</taxon>
        <taxon>Ascomycota</taxon>
        <taxon>Pezizomycotina</taxon>
        <taxon>Sordariomycetes</taxon>
        <taxon>Hypocreomycetidae</taxon>
        <taxon>Hypocreales</taxon>
        <taxon>Ophiocordycipitaceae</taxon>
        <taxon>Ophiocordyceps</taxon>
    </lineage>
</organism>
<accession>A0A8H4V9Q6</accession>
<dbReference type="SMART" id="SM00737">
    <property type="entry name" value="ML"/>
    <property type="match status" value="1"/>
</dbReference>
<evidence type="ECO:0000256" key="6">
    <source>
        <dbReference type="ARBA" id="ARBA00022729"/>
    </source>
</evidence>
<protein>
    <recommendedName>
        <fullName evidence="4">Phosphatidylglycerol/phosphatidylinositol transfer protein</fullName>
    </recommendedName>
</protein>
<keyword evidence="7" id="KW-0445">Lipid transport</keyword>
<dbReference type="InterPro" id="IPR039670">
    <property type="entry name" value="NPC2-like"/>
</dbReference>
<evidence type="ECO:0000256" key="2">
    <source>
        <dbReference type="ARBA" id="ARBA00006370"/>
    </source>
</evidence>
<evidence type="ECO:0000256" key="4">
    <source>
        <dbReference type="ARBA" id="ARBA00016056"/>
    </source>
</evidence>
<dbReference type="CDD" id="cd00917">
    <property type="entry name" value="PG-PI_TP"/>
    <property type="match status" value="1"/>
</dbReference>